<keyword evidence="4" id="KW-1185">Reference proteome</keyword>
<dbReference type="PROSITE" id="PS00061">
    <property type="entry name" value="ADH_SHORT"/>
    <property type="match status" value="1"/>
</dbReference>
<reference evidence="4" key="1">
    <citation type="journal article" date="2019" name="Int. J. Syst. Evol. Microbiol.">
        <title>The Global Catalogue of Microorganisms (GCM) 10K type strain sequencing project: providing services to taxonomists for standard genome sequencing and annotation.</title>
        <authorList>
            <consortium name="The Broad Institute Genomics Platform"/>
            <consortium name="The Broad Institute Genome Sequencing Center for Infectious Disease"/>
            <person name="Wu L."/>
            <person name="Ma J."/>
        </authorList>
    </citation>
    <scope>NUCLEOTIDE SEQUENCE [LARGE SCALE GENOMIC DNA]</scope>
    <source>
        <strain evidence="4">CGMCC 1.19062</strain>
    </source>
</reference>
<dbReference type="Gene3D" id="3.40.50.720">
    <property type="entry name" value="NAD(P)-binding Rossmann-like Domain"/>
    <property type="match status" value="1"/>
</dbReference>
<dbReference type="RefSeq" id="WP_379878065.1">
    <property type="nucleotide sequence ID" value="NZ_JBHUIP010000014.1"/>
</dbReference>
<evidence type="ECO:0000313" key="4">
    <source>
        <dbReference type="Proteomes" id="UP001597295"/>
    </source>
</evidence>
<dbReference type="PANTHER" id="PTHR42879:SF2">
    <property type="entry name" value="3-OXOACYL-[ACYL-CARRIER-PROTEIN] REDUCTASE FABG"/>
    <property type="match status" value="1"/>
</dbReference>
<evidence type="ECO:0000313" key="3">
    <source>
        <dbReference type="EMBL" id="MFD2264922.1"/>
    </source>
</evidence>
<dbReference type="EC" id="1.1.1.-" evidence="3"/>
<dbReference type="Proteomes" id="UP001597295">
    <property type="component" value="Unassembled WGS sequence"/>
</dbReference>
<dbReference type="PRINTS" id="PR00080">
    <property type="entry name" value="SDRFAMILY"/>
</dbReference>
<organism evidence="3 4">
    <name type="scientific">Lacibacterium aquatile</name>
    <dbReference type="NCBI Taxonomy" id="1168082"/>
    <lineage>
        <taxon>Bacteria</taxon>
        <taxon>Pseudomonadati</taxon>
        <taxon>Pseudomonadota</taxon>
        <taxon>Alphaproteobacteria</taxon>
        <taxon>Rhodospirillales</taxon>
        <taxon>Rhodospirillaceae</taxon>
    </lineage>
</organism>
<evidence type="ECO:0000256" key="1">
    <source>
        <dbReference type="ARBA" id="ARBA00006484"/>
    </source>
</evidence>
<dbReference type="InterPro" id="IPR020904">
    <property type="entry name" value="Sc_DH/Rdtase_CS"/>
</dbReference>
<dbReference type="SUPFAM" id="SSF51735">
    <property type="entry name" value="NAD(P)-binding Rossmann-fold domains"/>
    <property type="match status" value="1"/>
</dbReference>
<accession>A0ABW5DVK4</accession>
<protein>
    <submittedName>
        <fullName evidence="3">SDR family NAD(P)-dependent oxidoreductase</fullName>
        <ecNumber evidence="3">1.1.1.-</ecNumber>
    </submittedName>
</protein>
<dbReference type="PRINTS" id="PR00081">
    <property type="entry name" value="GDHRDH"/>
</dbReference>
<dbReference type="InterPro" id="IPR036291">
    <property type="entry name" value="NAD(P)-bd_dom_sf"/>
</dbReference>
<keyword evidence="3" id="KW-0560">Oxidoreductase</keyword>
<gene>
    <name evidence="3" type="ORF">ACFSM5_18595</name>
</gene>
<evidence type="ECO:0000256" key="2">
    <source>
        <dbReference type="RuleBase" id="RU000363"/>
    </source>
</evidence>
<comment type="caution">
    <text evidence="3">The sequence shown here is derived from an EMBL/GenBank/DDBJ whole genome shotgun (WGS) entry which is preliminary data.</text>
</comment>
<dbReference type="PANTHER" id="PTHR42879">
    <property type="entry name" value="3-OXOACYL-(ACYL-CARRIER-PROTEIN) REDUCTASE"/>
    <property type="match status" value="1"/>
</dbReference>
<dbReference type="GO" id="GO:0016491">
    <property type="term" value="F:oxidoreductase activity"/>
    <property type="evidence" value="ECO:0007669"/>
    <property type="project" value="UniProtKB-KW"/>
</dbReference>
<comment type="similarity">
    <text evidence="1 2">Belongs to the short-chain dehydrogenases/reductases (SDR) family.</text>
</comment>
<dbReference type="EMBL" id="JBHUIP010000014">
    <property type="protein sequence ID" value="MFD2264922.1"/>
    <property type="molecule type" value="Genomic_DNA"/>
</dbReference>
<dbReference type="CDD" id="cd05233">
    <property type="entry name" value="SDR_c"/>
    <property type="match status" value="1"/>
</dbReference>
<dbReference type="Pfam" id="PF00106">
    <property type="entry name" value="adh_short"/>
    <property type="match status" value="1"/>
</dbReference>
<proteinExistence type="inferred from homology"/>
<dbReference type="InterPro" id="IPR050259">
    <property type="entry name" value="SDR"/>
</dbReference>
<sequence length="251" mass="25933">MKRSLDLPLKGRRAVVTGAGRGIGAAIARTLAEQGAEVSIIGRTQATLQEVALEIGASAYACDITNTADYAEVMGEVGAVDILVNNAGAADSAPFLKTDADMWRRMFDINLMAAVEGCRLVLPGMIERKWGRIITVASTAGLKGYAYVTPYVAAKHAVVGLTKALALEVAKSGVTVNAVCPGYTDTDLIARAVDTIVAKTGRDVEAAKAGFHNPQGRLIQPEDVANAVLWLAGEGAGSVTGQAVPVAGGEI</sequence>
<dbReference type="InterPro" id="IPR002347">
    <property type="entry name" value="SDR_fam"/>
</dbReference>
<name>A0ABW5DVK4_9PROT</name>